<feature type="transmembrane region" description="Helical" evidence="7">
    <location>
        <begin position="66"/>
        <end position="92"/>
    </location>
</feature>
<proteinExistence type="inferred from homology"/>
<keyword evidence="3" id="KW-1003">Cell membrane</keyword>
<dbReference type="Pfam" id="PF00528">
    <property type="entry name" value="BPD_transp_1"/>
    <property type="match status" value="1"/>
</dbReference>
<evidence type="ECO:0000256" key="3">
    <source>
        <dbReference type="ARBA" id="ARBA00022475"/>
    </source>
</evidence>
<dbReference type="PANTHER" id="PTHR43005">
    <property type="entry name" value="BLR7065 PROTEIN"/>
    <property type="match status" value="1"/>
</dbReference>
<sequence>MLKSSRLGAYAFLAPSLLCLALIIGYPLVSAVSASLYRWNLMSGLHRWHGIGNYISILTDPATGQVAVVTVIYTVLSVVLELALGFGLALLIRQGLARKLMGFPLMRAILCLPVVIAPLIWAFYFRSIYSPQFGFFNIVLGWLGLSAVPWVNSPALALYSLVIADVWQWTPFMFAVILAGLLTLPGDVTEAARVDGASFRQILWRIELPLLQPVLLVAVLLRLIDALKNIDLFIVITQGGPGTSTEILNFYAFSTSFQDFQVGRGAALALIVFVIIMVLVMLLLASMRRFSRAESKA</sequence>
<protein>
    <submittedName>
        <fullName evidence="9">Sugar ABC transporter permease</fullName>
    </submittedName>
</protein>
<feature type="transmembrane region" description="Helical" evidence="7">
    <location>
        <begin position="233"/>
        <end position="253"/>
    </location>
</feature>
<comment type="caution">
    <text evidence="9">The sequence shown here is derived from an EMBL/GenBank/DDBJ whole genome shotgun (WGS) entry which is preliminary data.</text>
</comment>
<dbReference type="InterPro" id="IPR035906">
    <property type="entry name" value="MetI-like_sf"/>
</dbReference>
<dbReference type="Gene3D" id="1.10.3720.10">
    <property type="entry name" value="MetI-like"/>
    <property type="match status" value="1"/>
</dbReference>
<comment type="similarity">
    <text evidence="7">Belongs to the binding-protein-dependent transport system permease family.</text>
</comment>
<comment type="subcellular location">
    <subcellularLocation>
        <location evidence="1 7">Cell membrane</location>
        <topology evidence="1 7">Multi-pass membrane protein</topology>
    </subcellularLocation>
</comment>
<feature type="domain" description="ABC transmembrane type-1" evidence="8">
    <location>
        <begin position="67"/>
        <end position="283"/>
    </location>
</feature>
<evidence type="ECO:0000256" key="5">
    <source>
        <dbReference type="ARBA" id="ARBA00022989"/>
    </source>
</evidence>
<keyword evidence="10" id="KW-1185">Reference proteome</keyword>
<dbReference type="InterPro" id="IPR000515">
    <property type="entry name" value="MetI-like"/>
</dbReference>
<evidence type="ECO:0000313" key="9">
    <source>
        <dbReference type="EMBL" id="MCB8878081.1"/>
    </source>
</evidence>
<feature type="transmembrane region" description="Helical" evidence="7">
    <location>
        <begin position="158"/>
        <end position="182"/>
    </location>
</feature>
<dbReference type="GO" id="GO:0055085">
    <property type="term" value="P:transmembrane transport"/>
    <property type="evidence" value="ECO:0007669"/>
    <property type="project" value="InterPro"/>
</dbReference>
<gene>
    <name evidence="9" type="ORF">ASILVAE211_23030</name>
</gene>
<feature type="transmembrane region" description="Helical" evidence="7">
    <location>
        <begin position="131"/>
        <end position="151"/>
    </location>
</feature>
<organism evidence="9 10">
    <name type="scientific">Acidisoma silvae</name>
    <dbReference type="NCBI Taxonomy" id="2802396"/>
    <lineage>
        <taxon>Bacteria</taxon>
        <taxon>Pseudomonadati</taxon>
        <taxon>Pseudomonadota</taxon>
        <taxon>Alphaproteobacteria</taxon>
        <taxon>Acetobacterales</taxon>
        <taxon>Acidocellaceae</taxon>
        <taxon>Acidisoma</taxon>
    </lineage>
</organism>
<reference evidence="9" key="1">
    <citation type="journal article" date="2021" name="Microorganisms">
        <title>Acidisoma silvae sp. nov. and Acidisomacellulosilytica sp. nov., Two Acidophilic Bacteria Isolated from Decaying Wood, Hydrolyzing Cellulose and Producing Poly-3-hydroxybutyrate.</title>
        <authorList>
            <person name="Mieszkin S."/>
            <person name="Pouder E."/>
            <person name="Uroz S."/>
            <person name="Simon-Colin C."/>
            <person name="Alain K."/>
        </authorList>
    </citation>
    <scope>NUCLEOTIDE SEQUENCE</scope>
    <source>
        <strain evidence="9">HW T2.11</strain>
    </source>
</reference>
<name>A0A963YW59_9PROT</name>
<keyword evidence="2 7" id="KW-0813">Transport</keyword>
<accession>A0A963YW59</accession>
<evidence type="ECO:0000313" key="10">
    <source>
        <dbReference type="Proteomes" id="UP000708298"/>
    </source>
</evidence>
<dbReference type="AlphaFoldDB" id="A0A963YW59"/>
<dbReference type="Proteomes" id="UP000708298">
    <property type="component" value="Unassembled WGS sequence"/>
</dbReference>
<dbReference type="EMBL" id="JAESVB010000023">
    <property type="protein sequence ID" value="MCB8878081.1"/>
    <property type="molecule type" value="Genomic_DNA"/>
</dbReference>
<keyword evidence="5 7" id="KW-1133">Transmembrane helix</keyword>
<evidence type="ECO:0000256" key="7">
    <source>
        <dbReference type="RuleBase" id="RU363032"/>
    </source>
</evidence>
<evidence type="ECO:0000259" key="8">
    <source>
        <dbReference type="PROSITE" id="PS50928"/>
    </source>
</evidence>
<feature type="transmembrane region" description="Helical" evidence="7">
    <location>
        <begin position="265"/>
        <end position="285"/>
    </location>
</feature>
<dbReference type="RefSeq" id="WP_227323726.1">
    <property type="nucleotide sequence ID" value="NZ_JAESVB010000023.1"/>
</dbReference>
<evidence type="ECO:0000256" key="6">
    <source>
        <dbReference type="ARBA" id="ARBA00023136"/>
    </source>
</evidence>
<dbReference type="SUPFAM" id="SSF161098">
    <property type="entry name" value="MetI-like"/>
    <property type="match status" value="1"/>
</dbReference>
<evidence type="ECO:0000256" key="4">
    <source>
        <dbReference type="ARBA" id="ARBA00022692"/>
    </source>
</evidence>
<keyword evidence="6 7" id="KW-0472">Membrane</keyword>
<dbReference type="PANTHER" id="PTHR43005:SF1">
    <property type="entry name" value="SPERMIDINE_PUTRESCINE TRANSPORT SYSTEM PERMEASE PROTEIN"/>
    <property type="match status" value="1"/>
</dbReference>
<feature type="transmembrane region" description="Helical" evidence="7">
    <location>
        <begin position="202"/>
        <end position="221"/>
    </location>
</feature>
<evidence type="ECO:0000256" key="1">
    <source>
        <dbReference type="ARBA" id="ARBA00004651"/>
    </source>
</evidence>
<keyword evidence="4 7" id="KW-0812">Transmembrane</keyword>
<dbReference type="CDD" id="cd06261">
    <property type="entry name" value="TM_PBP2"/>
    <property type="match status" value="1"/>
</dbReference>
<dbReference type="PROSITE" id="PS50928">
    <property type="entry name" value="ABC_TM1"/>
    <property type="match status" value="1"/>
</dbReference>
<reference evidence="9" key="2">
    <citation type="submission" date="2021-01" db="EMBL/GenBank/DDBJ databases">
        <authorList>
            <person name="Mieszkin S."/>
            <person name="Pouder E."/>
            <person name="Alain K."/>
        </authorList>
    </citation>
    <scope>NUCLEOTIDE SEQUENCE</scope>
    <source>
        <strain evidence="9">HW T2.11</strain>
    </source>
</reference>
<feature type="transmembrane region" description="Helical" evidence="7">
    <location>
        <begin position="104"/>
        <end position="125"/>
    </location>
</feature>
<dbReference type="GO" id="GO:0005886">
    <property type="term" value="C:plasma membrane"/>
    <property type="evidence" value="ECO:0007669"/>
    <property type="project" value="UniProtKB-SubCell"/>
</dbReference>
<evidence type="ECO:0000256" key="2">
    <source>
        <dbReference type="ARBA" id="ARBA00022448"/>
    </source>
</evidence>